<evidence type="ECO:0000256" key="1">
    <source>
        <dbReference type="SAM" id="SignalP"/>
    </source>
</evidence>
<dbReference type="HOGENOM" id="CLU_115809_0_0_4"/>
<evidence type="ECO:0000313" key="2">
    <source>
        <dbReference type="EMBL" id="CAL93078.1"/>
    </source>
</evidence>
<dbReference type="GO" id="GO:0020037">
    <property type="term" value="F:heme binding"/>
    <property type="evidence" value="ECO:0007669"/>
    <property type="project" value="InterPro"/>
</dbReference>
<dbReference type="STRING" id="62928.azo0461"/>
<dbReference type="GO" id="GO:0005506">
    <property type="term" value="F:iron ion binding"/>
    <property type="evidence" value="ECO:0007669"/>
    <property type="project" value="InterPro"/>
</dbReference>
<dbReference type="Proteomes" id="UP000002588">
    <property type="component" value="Chromosome"/>
</dbReference>
<gene>
    <name evidence="2" type="ordered locus">azo0461</name>
</gene>
<organism evidence="2 3">
    <name type="scientific">Azoarcus sp. (strain BH72)</name>
    <dbReference type="NCBI Taxonomy" id="418699"/>
    <lineage>
        <taxon>Bacteria</taxon>
        <taxon>Pseudomonadati</taxon>
        <taxon>Pseudomonadota</taxon>
        <taxon>Betaproteobacteria</taxon>
        <taxon>Rhodocyclales</taxon>
        <taxon>Zoogloeaceae</taxon>
        <taxon>Azoarcus</taxon>
    </lineage>
</organism>
<reference evidence="2 3" key="1">
    <citation type="journal article" date="2006" name="Nat. Biotechnol.">
        <title>Complete genome of the mutualistic, N2-fixing grass endophyte Azoarcus sp. strain BH72.</title>
        <authorList>
            <person name="Krause A."/>
            <person name="Ramakumar A."/>
            <person name="Bartels D."/>
            <person name="Battistoni F."/>
            <person name="Bekel T."/>
            <person name="Boch J."/>
            <person name="Boehm M."/>
            <person name="Friedrich F."/>
            <person name="Hurek T."/>
            <person name="Krause L."/>
            <person name="Linke B."/>
            <person name="McHardy A.C."/>
            <person name="Sarkar A."/>
            <person name="Schneiker S."/>
            <person name="Syed A.A."/>
            <person name="Thauer R."/>
            <person name="Vorhoelter F.-J."/>
            <person name="Weidner S."/>
            <person name="Puehler A."/>
            <person name="Reinhold-Hurek B."/>
            <person name="Kaiser O."/>
            <person name="Goesmann A."/>
        </authorList>
    </citation>
    <scope>NUCLEOTIDE SEQUENCE [LARGE SCALE GENOMIC DNA]</scope>
    <source>
        <strain evidence="2 3">BH72</strain>
    </source>
</reference>
<dbReference type="InterPro" id="IPR010980">
    <property type="entry name" value="Cyt_c/b562"/>
</dbReference>
<dbReference type="SUPFAM" id="SSF47175">
    <property type="entry name" value="Cytochromes"/>
    <property type="match status" value="1"/>
</dbReference>
<protein>
    <submittedName>
        <fullName evidence="2">Hypothetical secreted protein</fullName>
    </submittedName>
</protein>
<dbReference type="Gene3D" id="1.20.120.10">
    <property type="entry name" value="Cytochrome c/b562"/>
    <property type="match status" value="1"/>
</dbReference>
<name>A1K2M3_AZOSB</name>
<feature type="signal peptide" evidence="1">
    <location>
        <begin position="1"/>
        <end position="19"/>
    </location>
</feature>
<dbReference type="eggNOG" id="ENOG5032VGV">
    <property type="taxonomic scope" value="Bacteria"/>
</dbReference>
<dbReference type="GO" id="GO:0022900">
    <property type="term" value="P:electron transport chain"/>
    <property type="evidence" value="ECO:0007669"/>
    <property type="project" value="InterPro"/>
</dbReference>
<dbReference type="EMBL" id="AM406670">
    <property type="protein sequence ID" value="CAL93078.1"/>
    <property type="molecule type" value="Genomic_DNA"/>
</dbReference>
<dbReference type="AlphaFoldDB" id="A1K2M3"/>
<accession>A1K2M3</accession>
<sequence length="161" mass="17105">MRRHLPLLLLLVLPLAAPAQHDPAMHGGHHHAAGAAEVPDTREWVRFPPAMTAHTLANMRDHLLALQQIQSALGEARYDDAAEIAEQRLGLSALRSHGAAESSRFMPAGMQEAGTAMHRSASRFGLAARDAAATGDLAPALKSLAQVTAACVSCHAAYRLQ</sequence>
<evidence type="ECO:0000313" key="3">
    <source>
        <dbReference type="Proteomes" id="UP000002588"/>
    </source>
</evidence>
<keyword evidence="1" id="KW-0732">Signal</keyword>
<keyword evidence="3" id="KW-1185">Reference proteome</keyword>
<proteinExistence type="predicted"/>
<dbReference type="GO" id="GO:0009055">
    <property type="term" value="F:electron transfer activity"/>
    <property type="evidence" value="ECO:0007669"/>
    <property type="project" value="InterPro"/>
</dbReference>
<dbReference type="KEGG" id="azo:azo0461"/>
<feature type="chain" id="PRO_5002635779" evidence="1">
    <location>
        <begin position="20"/>
        <end position="161"/>
    </location>
</feature>
<dbReference type="RefSeq" id="WP_011764196.1">
    <property type="nucleotide sequence ID" value="NC_008702.1"/>
</dbReference>